<feature type="compositionally biased region" description="Basic and acidic residues" evidence="3">
    <location>
        <begin position="241"/>
        <end position="264"/>
    </location>
</feature>
<accession>R7T787</accession>
<evidence type="ECO:0000256" key="1">
    <source>
        <dbReference type="ARBA" id="ARBA00004123"/>
    </source>
</evidence>
<reference evidence="4 6" key="2">
    <citation type="journal article" date="2013" name="Nature">
        <title>Insights into bilaterian evolution from three spiralian genomes.</title>
        <authorList>
            <person name="Simakov O."/>
            <person name="Marletaz F."/>
            <person name="Cho S.J."/>
            <person name="Edsinger-Gonzales E."/>
            <person name="Havlak P."/>
            <person name="Hellsten U."/>
            <person name="Kuo D.H."/>
            <person name="Larsson T."/>
            <person name="Lv J."/>
            <person name="Arendt D."/>
            <person name="Savage R."/>
            <person name="Osoegawa K."/>
            <person name="de Jong P."/>
            <person name="Grimwood J."/>
            <person name="Chapman J.A."/>
            <person name="Shapiro H."/>
            <person name="Aerts A."/>
            <person name="Otillar R.P."/>
            <person name="Terry A.Y."/>
            <person name="Boore J.L."/>
            <person name="Grigoriev I.V."/>
            <person name="Lindberg D.R."/>
            <person name="Seaver E.C."/>
            <person name="Weisblat D.A."/>
            <person name="Putnam N.H."/>
            <person name="Rokhsar D.S."/>
        </authorList>
    </citation>
    <scope>NUCLEOTIDE SEQUENCE</scope>
    <source>
        <strain evidence="4 6">I ESC-2004</strain>
    </source>
</reference>
<sequence length="264" mass="30023">MSDKKDGDPERWLSVWESESLGAWEADSQVQEMKHQEKEQSTGQELWLSFQNAASNIAGLYKGNSHQDLGLSMWVPFQSAASSVTHMYKGSQDAVRQSYESGSQYGYRKKTRELLAWLKKQRRSHIRRDELIGFLCGKPVVRHQRHSGGLHRASGSPERELSADNRHEPDLRTFRDALALQDLNGAMSNISMGRNRSNSQSESDAQAASGQGTNYNCIILDEMSRRLGSTRKRSSGAGAEQRIDSPNRKRMRLWHDRDDNDHIY</sequence>
<dbReference type="EMBL" id="AMQN01014839">
    <property type="status" value="NOT_ANNOTATED_CDS"/>
    <property type="molecule type" value="Genomic_DNA"/>
</dbReference>
<proteinExistence type="predicted"/>
<feature type="region of interest" description="Disordered" evidence="3">
    <location>
        <begin position="188"/>
        <end position="210"/>
    </location>
</feature>
<dbReference type="InterPro" id="IPR029196">
    <property type="entry name" value="HAPSTR1-like"/>
</dbReference>
<evidence type="ECO:0000313" key="5">
    <source>
        <dbReference type="EnsemblMetazoa" id="CapteP95808"/>
    </source>
</evidence>
<dbReference type="EMBL" id="KB311344">
    <property type="protein sequence ID" value="ELT89455.1"/>
    <property type="molecule type" value="Genomic_DNA"/>
</dbReference>
<name>R7T787_CAPTE</name>
<dbReference type="Proteomes" id="UP000014760">
    <property type="component" value="Unassembled WGS sequence"/>
</dbReference>
<dbReference type="InterPro" id="IPR040308">
    <property type="entry name" value="HAPR1"/>
</dbReference>
<evidence type="ECO:0000313" key="4">
    <source>
        <dbReference type="EMBL" id="ELT89455.1"/>
    </source>
</evidence>
<dbReference type="HOGENOM" id="CLU_081329_1_0_1"/>
<dbReference type="GO" id="GO:0005634">
    <property type="term" value="C:nucleus"/>
    <property type="evidence" value="ECO:0007669"/>
    <property type="project" value="UniProtKB-SubCell"/>
</dbReference>
<reference evidence="6" key="1">
    <citation type="submission" date="2012-12" db="EMBL/GenBank/DDBJ databases">
        <authorList>
            <person name="Hellsten U."/>
            <person name="Grimwood J."/>
            <person name="Chapman J.A."/>
            <person name="Shapiro H."/>
            <person name="Aerts A."/>
            <person name="Otillar R.P."/>
            <person name="Terry A.Y."/>
            <person name="Boore J.L."/>
            <person name="Simakov O."/>
            <person name="Marletaz F."/>
            <person name="Cho S.-J."/>
            <person name="Edsinger-Gonzales E."/>
            <person name="Havlak P."/>
            <person name="Kuo D.-H."/>
            <person name="Larsson T."/>
            <person name="Lv J."/>
            <person name="Arendt D."/>
            <person name="Savage R."/>
            <person name="Osoegawa K."/>
            <person name="de Jong P."/>
            <person name="Lindberg D.R."/>
            <person name="Seaver E.C."/>
            <person name="Weisblat D.A."/>
            <person name="Putnam N.H."/>
            <person name="Grigoriev I.V."/>
            <person name="Rokhsar D.S."/>
        </authorList>
    </citation>
    <scope>NUCLEOTIDE SEQUENCE</scope>
    <source>
        <strain evidence="6">I ESC-2004</strain>
    </source>
</reference>
<keyword evidence="2" id="KW-0539">Nucleus</keyword>
<evidence type="ECO:0000256" key="2">
    <source>
        <dbReference type="ARBA" id="ARBA00023242"/>
    </source>
</evidence>
<feature type="region of interest" description="Disordered" evidence="3">
    <location>
        <begin position="145"/>
        <end position="165"/>
    </location>
</feature>
<gene>
    <name evidence="4" type="ORF">CAPTEDRAFT_95808</name>
</gene>
<organism evidence="4">
    <name type="scientific">Capitella teleta</name>
    <name type="common">Polychaete worm</name>
    <dbReference type="NCBI Taxonomy" id="283909"/>
    <lineage>
        <taxon>Eukaryota</taxon>
        <taxon>Metazoa</taxon>
        <taxon>Spiralia</taxon>
        <taxon>Lophotrochozoa</taxon>
        <taxon>Annelida</taxon>
        <taxon>Polychaeta</taxon>
        <taxon>Sedentaria</taxon>
        <taxon>Scolecida</taxon>
        <taxon>Capitellidae</taxon>
        <taxon>Capitella</taxon>
    </lineage>
</organism>
<dbReference type="STRING" id="283909.R7T787"/>
<dbReference type="EnsemblMetazoa" id="CapteT95808">
    <property type="protein sequence ID" value="CapteP95808"/>
    <property type="gene ID" value="CapteG95808"/>
</dbReference>
<dbReference type="PANTHER" id="PTHR31624">
    <property type="entry name" value="UPF0472 PROTEIN C16ORF72"/>
    <property type="match status" value="1"/>
</dbReference>
<dbReference type="AlphaFoldDB" id="R7T787"/>
<dbReference type="PANTHER" id="PTHR31624:SF4">
    <property type="entry name" value="CHROMOSOME 16 OPEN READING FRAME 72"/>
    <property type="match status" value="1"/>
</dbReference>
<dbReference type="OrthoDB" id="5823474at2759"/>
<feature type="region of interest" description="Disordered" evidence="3">
    <location>
        <begin position="228"/>
        <end position="264"/>
    </location>
</feature>
<evidence type="ECO:0000256" key="3">
    <source>
        <dbReference type="SAM" id="MobiDB-lite"/>
    </source>
</evidence>
<evidence type="ECO:0000313" key="6">
    <source>
        <dbReference type="Proteomes" id="UP000014760"/>
    </source>
</evidence>
<dbReference type="FunCoup" id="R7T787">
    <property type="interactions" value="1373"/>
</dbReference>
<keyword evidence="6" id="KW-1185">Reference proteome</keyword>
<dbReference type="OMA" id="NSFEEEC"/>
<dbReference type="Pfam" id="PF15251">
    <property type="entry name" value="TAPR1-like"/>
    <property type="match status" value="1"/>
</dbReference>
<comment type="subcellular location">
    <subcellularLocation>
        <location evidence="1">Nucleus</location>
    </subcellularLocation>
</comment>
<reference evidence="5" key="3">
    <citation type="submission" date="2015-06" db="UniProtKB">
        <authorList>
            <consortium name="EnsemblMetazoa"/>
        </authorList>
    </citation>
    <scope>IDENTIFICATION</scope>
</reference>
<protein>
    <submittedName>
        <fullName evidence="4 5">Uncharacterized protein</fullName>
    </submittedName>
</protein>